<sequence length="160" mass="18552">MKTNFLFPYKLKMLSGILFSISFILLALLYSVSEYSDFEIKAKVFAILGDTGLLGDNESFFWLETSVTDELLMLFVIPFGIIFAFSKEKHEDEMVAAMRLNSLAWATIINYVIILLGYLFVYGIVFLNVLMVAMISQLLIFIVLFRYRIYRFYKTAAHEE</sequence>
<organism evidence="2 3">
    <name type="scientific">Flavobacterium suaedae</name>
    <dbReference type="NCBI Taxonomy" id="1767027"/>
    <lineage>
        <taxon>Bacteria</taxon>
        <taxon>Pseudomonadati</taxon>
        <taxon>Bacteroidota</taxon>
        <taxon>Flavobacteriia</taxon>
        <taxon>Flavobacteriales</taxon>
        <taxon>Flavobacteriaceae</taxon>
        <taxon>Flavobacterium</taxon>
    </lineage>
</organism>
<proteinExistence type="predicted"/>
<keyword evidence="1" id="KW-0472">Membrane</keyword>
<feature type="transmembrane region" description="Helical" evidence="1">
    <location>
        <begin position="12"/>
        <end position="32"/>
    </location>
</feature>
<evidence type="ECO:0000313" key="3">
    <source>
        <dbReference type="Proteomes" id="UP000615760"/>
    </source>
</evidence>
<dbReference type="RefSeq" id="WP_188620903.1">
    <property type="nucleotide sequence ID" value="NZ_BMJE01000004.1"/>
</dbReference>
<feature type="transmembrane region" description="Helical" evidence="1">
    <location>
        <begin position="126"/>
        <end position="145"/>
    </location>
</feature>
<gene>
    <name evidence="2" type="ORF">GCM10007424_17560</name>
</gene>
<evidence type="ECO:0000256" key="1">
    <source>
        <dbReference type="SAM" id="Phobius"/>
    </source>
</evidence>
<feature type="transmembrane region" description="Helical" evidence="1">
    <location>
        <begin position="71"/>
        <end position="88"/>
    </location>
</feature>
<keyword evidence="1" id="KW-0812">Transmembrane</keyword>
<accession>A0ABQ1JYG2</accession>
<comment type="caution">
    <text evidence="2">The sequence shown here is derived from an EMBL/GenBank/DDBJ whole genome shotgun (WGS) entry which is preliminary data.</text>
</comment>
<dbReference type="EMBL" id="BMJE01000004">
    <property type="protein sequence ID" value="GGB77973.1"/>
    <property type="molecule type" value="Genomic_DNA"/>
</dbReference>
<evidence type="ECO:0000313" key="2">
    <source>
        <dbReference type="EMBL" id="GGB77973.1"/>
    </source>
</evidence>
<keyword evidence="1" id="KW-1133">Transmembrane helix</keyword>
<reference evidence="3" key="1">
    <citation type="journal article" date="2019" name="Int. J. Syst. Evol. Microbiol.">
        <title>The Global Catalogue of Microorganisms (GCM) 10K type strain sequencing project: providing services to taxonomists for standard genome sequencing and annotation.</title>
        <authorList>
            <consortium name="The Broad Institute Genomics Platform"/>
            <consortium name="The Broad Institute Genome Sequencing Center for Infectious Disease"/>
            <person name="Wu L."/>
            <person name="Ma J."/>
        </authorList>
    </citation>
    <scope>NUCLEOTIDE SEQUENCE [LARGE SCALE GENOMIC DNA]</scope>
    <source>
        <strain evidence="3">CGMCC 1.15461</strain>
    </source>
</reference>
<keyword evidence="3" id="KW-1185">Reference proteome</keyword>
<name>A0ABQ1JYG2_9FLAO</name>
<protein>
    <submittedName>
        <fullName evidence="2">Uncharacterized protein</fullName>
    </submittedName>
</protein>
<feature type="transmembrane region" description="Helical" evidence="1">
    <location>
        <begin position="100"/>
        <end position="120"/>
    </location>
</feature>
<dbReference type="Proteomes" id="UP000615760">
    <property type="component" value="Unassembled WGS sequence"/>
</dbReference>